<evidence type="ECO:0000313" key="7">
    <source>
        <dbReference type="Proteomes" id="UP000198781"/>
    </source>
</evidence>
<dbReference type="Pfam" id="PF02311">
    <property type="entry name" value="AraC_binding"/>
    <property type="match status" value="1"/>
</dbReference>
<feature type="domain" description="HTH araC/xylS-type" evidence="5">
    <location>
        <begin position="208"/>
        <end position="306"/>
    </location>
</feature>
<evidence type="ECO:0000313" key="6">
    <source>
        <dbReference type="EMBL" id="SDD70383.1"/>
    </source>
</evidence>
<dbReference type="PROSITE" id="PS01124">
    <property type="entry name" value="HTH_ARAC_FAMILY_2"/>
    <property type="match status" value="1"/>
</dbReference>
<reference evidence="6 7" key="1">
    <citation type="submission" date="2016-10" db="EMBL/GenBank/DDBJ databases">
        <authorList>
            <person name="de Groot N.N."/>
        </authorList>
    </citation>
    <scope>NUCLEOTIDE SEQUENCE [LARGE SCALE GENOMIC DNA]</scope>
    <source>
        <strain evidence="6 7">DSM 16619</strain>
    </source>
</reference>
<dbReference type="SUPFAM" id="SSF46689">
    <property type="entry name" value="Homeodomain-like"/>
    <property type="match status" value="1"/>
</dbReference>
<dbReference type="SUPFAM" id="SSF51215">
    <property type="entry name" value="Regulatory protein AraC"/>
    <property type="match status" value="1"/>
</dbReference>
<dbReference type="Proteomes" id="UP000198781">
    <property type="component" value="Unassembled WGS sequence"/>
</dbReference>
<dbReference type="InterPro" id="IPR003313">
    <property type="entry name" value="AraC-bd"/>
</dbReference>
<dbReference type="STRING" id="187868.SAMN05192589_108125"/>
<evidence type="ECO:0000259" key="5">
    <source>
        <dbReference type="PROSITE" id="PS01124"/>
    </source>
</evidence>
<evidence type="ECO:0000256" key="3">
    <source>
        <dbReference type="ARBA" id="ARBA00023159"/>
    </source>
</evidence>
<evidence type="ECO:0000256" key="2">
    <source>
        <dbReference type="ARBA" id="ARBA00023125"/>
    </source>
</evidence>
<gene>
    <name evidence="6" type="ORF">SAMN05192589_108125</name>
</gene>
<dbReference type="EMBL" id="FMZC01000008">
    <property type="protein sequence ID" value="SDD70383.1"/>
    <property type="molecule type" value="Genomic_DNA"/>
</dbReference>
<dbReference type="InterPro" id="IPR037923">
    <property type="entry name" value="HTH-like"/>
</dbReference>
<dbReference type="GO" id="GO:0043565">
    <property type="term" value="F:sequence-specific DNA binding"/>
    <property type="evidence" value="ECO:0007669"/>
    <property type="project" value="InterPro"/>
</dbReference>
<evidence type="ECO:0000256" key="4">
    <source>
        <dbReference type="ARBA" id="ARBA00023163"/>
    </source>
</evidence>
<dbReference type="OrthoDB" id="9803764at2"/>
<dbReference type="PANTHER" id="PTHR43280:SF32">
    <property type="entry name" value="TRANSCRIPTIONAL REGULATORY PROTEIN"/>
    <property type="match status" value="1"/>
</dbReference>
<dbReference type="SMART" id="SM00342">
    <property type="entry name" value="HTH_ARAC"/>
    <property type="match status" value="1"/>
</dbReference>
<dbReference type="RefSeq" id="WP_092744383.1">
    <property type="nucleotide sequence ID" value="NZ_FMZC01000008.1"/>
</dbReference>
<keyword evidence="2" id="KW-0238">DNA-binding</keyword>
<name>A0A1G6WXJ7_9BURK</name>
<organism evidence="6 7">
    <name type="scientific">Paracidovorax valerianellae</name>
    <dbReference type="NCBI Taxonomy" id="187868"/>
    <lineage>
        <taxon>Bacteria</taxon>
        <taxon>Pseudomonadati</taxon>
        <taxon>Pseudomonadota</taxon>
        <taxon>Betaproteobacteria</taxon>
        <taxon>Burkholderiales</taxon>
        <taxon>Comamonadaceae</taxon>
        <taxon>Paracidovorax</taxon>
    </lineage>
</organism>
<dbReference type="PANTHER" id="PTHR43280">
    <property type="entry name" value="ARAC-FAMILY TRANSCRIPTIONAL REGULATOR"/>
    <property type="match status" value="1"/>
</dbReference>
<accession>A0A1G6WXJ7</accession>
<keyword evidence="4" id="KW-0804">Transcription</keyword>
<dbReference type="InterPro" id="IPR009057">
    <property type="entry name" value="Homeodomain-like_sf"/>
</dbReference>
<dbReference type="Gene3D" id="1.10.10.60">
    <property type="entry name" value="Homeodomain-like"/>
    <property type="match status" value="1"/>
</dbReference>
<keyword evidence="1" id="KW-0805">Transcription regulation</keyword>
<dbReference type="AlphaFoldDB" id="A0A1G6WXJ7"/>
<keyword evidence="7" id="KW-1185">Reference proteome</keyword>
<dbReference type="InterPro" id="IPR018060">
    <property type="entry name" value="HTH_AraC"/>
</dbReference>
<dbReference type="GO" id="GO:0003700">
    <property type="term" value="F:DNA-binding transcription factor activity"/>
    <property type="evidence" value="ECO:0007669"/>
    <property type="project" value="InterPro"/>
</dbReference>
<protein>
    <submittedName>
        <fullName evidence="6">Transcriptional regulator, AraC family</fullName>
    </submittedName>
</protein>
<proteinExistence type="predicted"/>
<dbReference type="InterPro" id="IPR020449">
    <property type="entry name" value="Tscrpt_reg_AraC-type_HTH"/>
</dbReference>
<keyword evidence="3" id="KW-0010">Activator</keyword>
<evidence type="ECO:0000256" key="1">
    <source>
        <dbReference type="ARBA" id="ARBA00023015"/>
    </source>
</evidence>
<dbReference type="PRINTS" id="PR00032">
    <property type="entry name" value="HTHARAC"/>
</dbReference>
<sequence length="317" mass="35378">MAAVKRTRQKALKADIQRLQYDPTAPYQLDVEVYPARELWRRGGRAKVQTTHRYDFFMLVCVTQGECTQWVDFQALACPQGTFLMLQPGQAHNLGSDEDWEGWIVLFRPEFAMPAAAAVAASAASGDPMRSPDGVGLPEQLLLTQEELRTVTRSIQQMYEDVHLDAPLGQMHALLRHQLHALLARLSILKGQQQSVEPAASAASQRFKRFQALVEERFAKWHQVADYASHLGYTEKSLGRSLAAVAGTTAKAFIAARINLEAKRLLVHTELPVGVIADRLGFDEATHFTKFFKREVGCAPAEFRRGQRGESPPLQAD</sequence>
<dbReference type="Pfam" id="PF12833">
    <property type="entry name" value="HTH_18"/>
    <property type="match status" value="1"/>
</dbReference>